<evidence type="ECO:0000256" key="3">
    <source>
        <dbReference type="ARBA" id="ARBA00004991"/>
    </source>
</evidence>
<accession>A0A1Y2EQQ9</accession>
<dbReference type="Gene3D" id="3.40.50.720">
    <property type="entry name" value="NAD(P)-binding Rossmann-like Domain"/>
    <property type="match status" value="1"/>
</dbReference>
<evidence type="ECO:0000313" key="13">
    <source>
        <dbReference type="EMBL" id="ORY73920.1"/>
    </source>
</evidence>
<dbReference type="PANTHER" id="PTHR43550">
    <property type="entry name" value="3-KETODIHYDROSPHINGOSINE REDUCTASE"/>
    <property type="match status" value="1"/>
</dbReference>
<dbReference type="Pfam" id="PF00106">
    <property type="entry name" value="adh_short"/>
    <property type="match status" value="1"/>
</dbReference>
<dbReference type="STRING" id="56484.A0A1Y2EQQ9"/>
<dbReference type="GO" id="GO:0005789">
    <property type="term" value="C:endoplasmic reticulum membrane"/>
    <property type="evidence" value="ECO:0007669"/>
    <property type="project" value="TreeGrafter"/>
</dbReference>
<dbReference type="InterPro" id="IPR045022">
    <property type="entry name" value="KDSR-like"/>
</dbReference>
<evidence type="ECO:0000256" key="8">
    <source>
        <dbReference type="ARBA" id="ARBA00023098"/>
    </source>
</evidence>
<keyword evidence="5" id="KW-0521">NADP</keyword>
<protein>
    <recommendedName>
        <fullName evidence="9">3-dehydrosphinganine reductase</fullName>
        <ecNumber evidence="9">1.1.1.102</ecNumber>
    </recommendedName>
</protein>
<feature type="transmembrane region" description="Helical" evidence="12">
    <location>
        <begin position="291"/>
        <end position="310"/>
    </location>
</feature>
<dbReference type="InterPro" id="IPR036291">
    <property type="entry name" value="NAD(P)-bd_dom_sf"/>
</dbReference>
<evidence type="ECO:0000256" key="1">
    <source>
        <dbReference type="ARBA" id="ARBA00004240"/>
    </source>
</evidence>
<dbReference type="RefSeq" id="XP_040721925.1">
    <property type="nucleotide sequence ID" value="XM_040868161.1"/>
</dbReference>
<evidence type="ECO:0000256" key="6">
    <source>
        <dbReference type="ARBA" id="ARBA00022919"/>
    </source>
</evidence>
<dbReference type="SUPFAM" id="SSF51735">
    <property type="entry name" value="NAD(P)-binding Rossmann-fold domains"/>
    <property type="match status" value="1"/>
</dbReference>
<comment type="pathway">
    <text evidence="2">Lipid metabolism; sphingolipid metabolism.</text>
</comment>
<evidence type="ECO:0000256" key="9">
    <source>
        <dbReference type="ARBA" id="ARBA00026112"/>
    </source>
</evidence>
<dbReference type="GeneID" id="63784760"/>
<keyword evidence="7" id="KW-0560">Oxidoreductase</keyword>
<evidence type="ECO:0000256" key="4">
    <source>
        <dbReference type="ARBA" id="ARBA00022824"/>
    </source>
</evidence>
<dbReference type="PRINTS" id="PR00081">
    <property type="entry name" value="GDHRDH"/>
</dbReference>
<dbReference type="EMBL" id="MCFI01000032">
    <property type="protein sequence ID" value="ORY73920.1"/>
    <property type="molecule type" value="Genomic_DNA"/>
</dbReference>
<dbReference type="GO" id="GO:0030148">
    <property type="term" value="P:sphingolipid biosynthetic process"/>
    <property type="evidence" value="ECO:0007669"/>
    <property type="project" value="InterPro"/>
</dbReference>
<evidence type="ECO:0000256" key="12">
    <source>
        <dbReference type="SAM" id="Phobius"/>
    </source>
</evidence>
<dbReference type="OMA" id="PRQWGFF"/>
<keyword evidence="12" id="KW-0812">Transmembrane</keyword>
<dbReference type="GO" id="GO:0047560">
    <property type="term" value="F:3-dehydrosphinganine reductase activity"/>
    <property type="evidence" value="ECO:0007669"/>
    <property type="project" value="UniProtKB-EC"/>
</dbReference>
<organism evidence="13 14">
    <name type="scientific">Protomyces lactucae-debilis</name>
    <dbReference type="NCBI Taxonomy" id="2754530"/>
    <lineage>
        <taxon>Eukaryota</taxon>
        <taxon>Fungi</taxon>
        <taxon>Dikarya</taxon>
        <taxon>Ascomycota</taxon>
        <taxon>Taphrinomycotina</taxon>
        <taxon>Taphrinomycetes</taxon>
        <taxon>Taphrinales</taxon>
        <taxon>Protomycetaceae</taxon>
        <taxon>Protomyces</taxon>
    </lineage>
</organism>
<keyword evidence="8" id="KW-0443">Lipid metabolism</keyword>
<proteinExistence type="predicted"/>
<keyword evidence="12" id="KW-0472">Membrane</keyword>
<evidence type="ECO:0000313" key="14">
    <source>
        <dbReference type="Proteomes" id="UP000193685"/>
    </source>
</evidence>
<keyword evidence="6" id="KW-0746">Sphingolipid metabolism</keyword>
<dbReference type="EC" id="1.1.1.102" evidence="9"/>
<keyword evidence="4" id="KW-0256">Endoplasmic reticulum</keyword>
<name>A0A1Y2EQQ9_PROLT</name>
<sequence>MVWQLTTRIIAGLITLPVLAATLQMFWPTKKKSYKGQHVIVSGGSQGMGKSIAKEFIKRGANVSIVARTQRTLDEALEELKTCVILADQSVRALSVDCADASAVAKGIAELGTPDVFFCCAAGGTHPGFFVELSPEEHVAQMSLNYNSSVYCAHSAIRAMLKDPPAPGVQRKIIFTSSVAAFVNISGYSTYMASKAAVRGLADTLRQEFLMYDVGVHCIFPATIFSPGFAVEQTIKPELTKILEGADEGQTCDEVAEASMRGLDKGHAMINTEFQGNLLRCAMKGPSPKNGLLDFLYSLVASIALPFVLFDWEQKVKRYGTQHKEDLAKKGLMKRV</sequence>
<dbReference type="InterPro" id="IPR002347">
    <property type="entry name" value="SDR_fam"/>
</dbReference>
<dbReference type="PANTHER" id="PTHR43550:SF3">
    <property type="entry name" value="3-KETODIHYDROSPHINGOSINE REDUCTASE"/>
    <property type="match status" value="1"/>
</dbReference>
<comment type="pathway">
    <text evidence="3">Sphingolipid metabolism.</text>
</comment>
<evidence type="ECO:0000256" key="7">
    <source>
        <dbReference type="ARBA" id="ARBA00023002"/>
    </source>
</evidence>
<reference evidence="13 14" key="1">
    <citation type="submission" date="2016-07" db="EMBL/GenBank/DDBJ databases">
        <title>Pervasive Adenine N6-methylation of Active Genes in Fungi.</title>
        <authorList>
            <consortium name="DOE Joint Genome Institute"/>
            <person name="Mondo S.J."/>
            <person name="Dannebaum R.O."/>
            <person name="Kuo R.C."/>
            <person name="Labutti K."/>
            <person name="Haridas S."/>
            <person name="Kuo A."/>
            <person name="Salamov A."/>
            <person name="Ahrendt S.R."/>
            <person name="Lipzen A."/>
            <person name="Sullivan W."/>
            <person name="Andreopoulos W.B."/>
            <person name="Clum A."/>
            <person name="Lindquist E."/>
            <person name="Daum C."/>
            <person name="Ramamoorthy G.K."/>
            <person name="Gryganskyi A."/>
            <person name="Culley D."/>
            <person name="Magnuson J.K."/>
            <person name="James T.Y."/>
            <person name="O'Malley M.A."/>
            <person name="Stajich J.E."/>
            <person name="Spatafora J.W."/>
            <person name="Visel A."/>
            <person name="Grigoriev I.V."/>
        </authorList>
    </citation>
    <scope>NUCLEOTIDE SEQUENCE [LARGE SCALE GENOMIC DNA]</scope>
    <source>
        <strain evidence="13 14">12-1054</strain>
    </source>
</reference>
<dbReference type="Proteomes" id="UP000193685">
    <property type="component" value="Unassembled WGS sequence"/>
</dbReference>
<comment type="function">
    <text evidence="10">Catalyzes the reduction of 3'-oxosphinganine (3-ketodihydrosphingosine/KDS) to sphinganine (dihydrosphingosine/DHS), the second step of de novo sphingolipid biosynthesis.</text>
</comment>
<evidence type="ECO:0000256" key="2">
    <source>
        <dbReference type="ARBA" id="ARBA00004760"/>
    </source>
</evidence>
<comment type="caution">
    <text evidence="13">The sequence shown here is derived from an EMBL/GenBank/DDBJ whole genome shotgun (WGS) entry which is preliminary data.</text>
</comment>
<dbReference type="AlphaFoldDB" id="A0A1Y2EQQ9"/>
<keyword evidence="12" id="KW-1133">Transmembrane helix</keyword>
<evidence type="ECO:0000256" key="10">
    <source>
        <dbReference type="ARBA" id="ARBA00044737"/>
    </source>
</evidence>
<dbReference type="CDD" id="cd08939">
    <property type="entry name" value="KDSR-like_SDR_c"/>
    <property type="match status" value="1"/>
</dbReference>
<evidence type="ECO:0000256" key="5">
    <source>
        <dbReference type="ARBA" id="ARBA00022857"/>
    </source>
</evidence>
<comment type="subcellular location">
    <subcellularLocation>
        <location evidence="1">Endoplasmic reticulum</location>
    </subcellularLocation>
</comment>
<keyword evidence="14" id="KW-1185">Reference proteome</keyword>
<comment type="catalytic activity">
    <reaction evidence="11">
        <text>sphinganine + NADP(+) = 3-oxosphinganine + NADPH + H(+)</text>
        <dbReference type="Rhea" id="RHEA:22640"/>
        <dbReference type="ChEBI" id="CHEBI:15378"/>
        <dbReference type="ChEBI" id="CHEBI:57783"/>
        <dbReference type="ChEBI" id="CHEBI:57817"/>
        <dbReference type="ChEBI" id="CHEBI:58299"/>
        <dbReference type="ChEBI" id="CHEBI:58349"/>
        <dbReference type="EC" id="1.1.1.102"/>
    </reaction>
    <physiologicalReaction direction="right-to-left" evidence="11">
        <dbReference type="Rhea" id="RHEA:22642"/>
    </physiologicalReaction>
</comment>
<gene>
    <name evidence="13" type="ORF">BCR37DRAFT_352911</name>
</gene>
<dbReference type="GO" id="GO:0006666">
    <property type="term" value="P:3-keto-sphinganine metabolic process"/>
    <property type="evidence" value="ECO:0007669"/>
    <property type="project" value="InterPro"/>
</dbReference>
<evidence type="ECO:0000256" key="11">
    <source>
        <dbReference type="ARBA" id="ARBA00048930"/>
    </source>
</evidence>
<dbReference type="OrthoDB" id="10267115at2759"/>